<name>A0A4R9LQL6_9LEPT</name>
<keyword evidence="2" id="KW-0812">Transmembrane</keyword>
<keyword evidence="5" id="KW-1185">Reference proteome</keyword>
<dbReference type="Proteomes" id="UP000298264">
    <property type="component" value="Unassembled WGS sequence"/>
</dbReference>
<dbReference type="InterPro" id="IPR001173">
    <property type="entry name" value="Glyco_trans_2-like"/>
</dbReference>
<dbReference type="Gene3D" id="3.90.550.10">
    <property type="entry name" value="Spore Coat Polysaccharide Biosynthesis Protein SpsA, Chain A"/>
    <property type="match status" value="1"/>
</dbReference>
<keyword evidence="2" id="KW-1133">Transmembrane helix</keyword>
<keyword evidence="2" id="KW-0472">Membrane</keyword>
<reference evidence="4" key="1">
    <citation type="journal article" date="2019" name="PLoS Negl. Trop. Dis.">
        <title>Revisiting the worldwide diversity of Leptospira species in the environment.</title>
        <authorList>
            <person name="Vincent A.T."/>
            <person name="Schiettekatte O."/>
            <person name="Bourhy P."/>
            <person name="Veyrier F.J."/>
            <person name="Picardeau M."/>
        </authorList>
    </citation>
    <scope>NUCLEOTIDE SEQUENCE [LARGE SCALE GENOMIC DNA]</scope>
    <source>
        <strain evidence="4">201400974</strain>
    </source>
</reference>
<evidence type="ECO:0000259" key="3">
    <source>
        <dbReference type="Pfam" id="PF00535"/>
    </source>
</evidence>
<evidence type="ECO:0000313" key="4">
    <source>
        <dbReference type="EMBL" id="TGN10527.1"/>
    </source>
</evidence>
<dbReference type="GO" id="GO:0016740">
    <property type="term" value="F:transferase activity"/>
    <property type="evidence" value="ECO:0007669"/>
    <property type="project" value="UniProtKB-KW"/>
</dbReference>
<evidence type="ECO:0000256" key="2">
    <source>
        <dbReference type="SAM" id="Phobius"/>
    </source>
</evidence>
<dbReference type="PANTHER" id="PTHR43630:SF2">
    <property type="entry name" value="GLYCOSYLTRANSFERASE"/>
    <property type="match status" value="1"/>
</dbReference>
<dbReference type="EMBL" id="RQHV01000043">
    <property type="protein sequence ID" value="TGN10527.1"/>
    <property type="molecule type" value="Genomic_DNA"/>
</dbReference>
<comment type="caution">
    <text evidence="4">The sequence shown here is derived from an EMBL/GenBank/DDBJ whole genome shotgun (WGS) entry which is preliminary data.</text>
</comment>
<dbReference type="CDD" id="cd02511">
    <property type="entry name" value="Beta4Glucosyltransferase"/>
    <property type="match status" value="1"/>
</dbReference>
<gene>
    <name evidence="4" type="ORF">EHS11_09575</name>
</gene>
<dbReference type="SUPFAM" id="SSF53448">
    <property type="entry name" value="Nucleotide-diphospho-sugar transferases"/>
    <property type="match status" value="1"/>
</dbReference>
<dbReference type="OrthoDB" id="9815923at2"/>
<evidence type="ECO:0000256" key="1">
    <source>
        <dbReference type="ARBA" id="ARBA00038494"/>
    </source>
</evidence>
<dbReference type="AlphaFoldDB" id="A0A4R9LQL6"/>
<proteinExistence type="inferred from homology"/>
<dbReference type="InterPro" id="IPR029044">
    <property type="entry name" value="Nucleotide-diphossugar_trans"/>
</dbReference>
<dbReference type="Pfam" id="PF00535">
    <property type="entry name" value="Glycos_transf_2"/>
    <property type="match status" value="1"/>
</dbReference>
<organism evidence="4 5">
    <name type="scientific">Leptospira ilyithenensis</name>
    <dbReference type="NCBI Taxonomy" id="2484901"/>
    <lineage>
        <taxon>Bacteria</taxon>
        <taxon>Pseudomonadati</taxon>
        <taxon>Spirochaetota</taxon>
        <taxon>Spirochaetia</taxon>
        <taxon>Leptospirales</taxon>
        <taxon>Leptospiraceae</taxon>
        <taxon>Leptospira</taxon>
    </lineage>
</organism>
<feature type="transmembrane region" description="Helical" evidence="2">
    <location>
        <begin position="216"/>
        <end position="238"/>
    </location>
</feature>
<protein>
    <submittedName>
        <fullName evidence="4">Glycosyltransferase family 2 protein</fullName>
    </submittedName>
</protein>
<accession>A0A4R9LQL6</accession>
<dbReference type="RefSeq" id="WP_135764159.1">
    <property type="nucleotide sequence ID" value="NZ_RQHV01000043.1"/>
</dbReference>
<dbReference type="PANTHER" id="PTHR43630">
    <property type="entry name" value="POLY-BETA-1,6-N-ACETYL-D-GLUCOSAMINE SYNTHASE"/>
    <property type="match status" value="1"/>
</dbReference>
<feature type="domain" description="Glycosyltransferase 2-like" evidence="3">
    <location>
        <begin position="6"/>
        <end position="102"/>
    </location>
</feature>
<evidence type="ECO:0000313" key="5">
    <source>
        <dbReference type="Proteomes" id="UP000298264"/>
    </source>
</evidence>
<comment type="similarity">
    <text evidence="1">Belongs to the glycosyltransferase 2 family. WaaE/KdtX subfamily.</text>
</comment>
<sequence length="287" mass="33096">MSLPLSATIITFNEEDNIVRTLEALGFIEDIVIVDSGSKDNTLELIRKNCPNARLFEREFDTYSDQKNFALSKTKEDWVLALDADEVVSPKLKEEIISLFGNDISRSDGYLIPRLTWYLGKWIRFGGFFPNYQLRLFRKDKGKFGGGLVHERVKLPSKPLPLKHPLFHYSYKNISDHLGFIDRYSSLFAEEEHRKGKKSSVTWAVLKGSFKAFYMYFIRMGIFDGKAGFVLAVLGFYYNFLKYLKLYEKNNNLSVSSFFIMVDSVHDIKSNESAEKDSDQIHIGKLS</sequence>
<keyword evidence="4" id="KW-0808">Transferase</keyword>